<evidence type="ECO:0000256" key="6">
    <source>
        <dbReference type="RuleBase" id="RU003355"/>
    </source>
</evidence>
<dbReference type="GO" id="GO:0006508">
    <property type="term" value="P:proteolysis"/>
    <property type="evidence" value="ECO:0007669"/>
    <property type="project" value="UniProtKB-KW"/>
</dbReference>
<dbReference type="PANTHER" id="PTHR43399">
    <property type="entry name" value="SUBTILISIN-RELATED"/>
    <property type="match status" value="1"/>
</dbReference>
<feature type="active site" description="Charge relay system" evidence="5">
    <location>
        <position position="243"/>
    </location>
</feature>
<dbReference type="EMBL" id="JAGQHR010000762">
    <property type="protein sequence ID" value="MCA9729598.1"/>
    <property type="molecule type" value="Genomic_DNA"/>
</dbReference>
<feature type="chain" id="PRO_5037951861" evidence="7">
    <location>
        <begin position="21"/>
        <end position="546"/>
    </location>
</feature>
<dbReference type="PROSITE" id="PS00137">
    <property type="entry name" value="SUBTILASE_HIS"/>
    <property type="match status" value="1"/>
</dbReference>
<keyword evidence="4 5" id="KW-0720">Serine protease</keyword>
<sequence length="546" mass="58213">MRGRLALLLLLGVCVTPAAADVDRTWFDPYFGKEWVLTADTDQVLVLYESTVTAEQRAAVALAAGLDEVRPYHAELHTALYRVSSGSAESAATALALRPEVAGASPAVHDGEGFPKYFIPGQLTLQFDPQLGDAECRRRIADTGARVLEDYWTPGYYRVGLAPGQELFATLRTWNARPEIRFVEPVYMCYDDALAVPNDPLYPNQWGMDNPGTGAWHDDADVRATEVWDITRGDPGVLIVIVDTGLDLVHEDLATQVIPRNGDDWDFSSTSSDVPNDTGDHGTACAGIAVAIQNNAKGVSGICPECSLMPLKIDLSSGANANRADAINYAASRRVDFSGLVISCSWRMSSGDFTAVQAAVQNAWAAGCVLCFSSGNGNTPVVEYPARYPECIAVGATSPCDERKNPSSCDGESFWGSSYGAEQEVMAPGVLITTTDRSGSAGYDPGNYTSTFNGTSSACPLAAGVAGLIWSANPSLTNQEVRLALRQNADDQVGPPNEDAPGWDQFFGYGRVNALRAVEAVSVVDSFDDDLESGAGGFTTRAVTEN</sequence>
<feature type="active site" description="Charge relay system" evidence="5">
    <location>
        <position position="281"/>
    </location>
</feature>
<proteinExistence type="inferred from homology"/>
<keyword evidence="7" id="KW-0732">Signal</keyword>
<feature type="signal peptide" evidence="7">
    <location>
        <begin position="1"/>
        <end position="20"/>
    </location>
</feature>
<evidence type="ECO:0000256" key="2">
    <source>
        <dbReference type="ARBA" id="ARBA00022670"/>
    </source>
</evidence>
<comment type="caution">
    <text evidence="9">The sequence shown here is derived from an EMBL/GenBank/DDBJ whole genome shotgun (WGS) entry which is preliminary data.</text>
</comment>
<feature type="active site" description="Charge relay system" evidence="5">
    <location>
        <position position="456"/>
    </location>
</feature>
<dbReference type="Pfam" id="PF00082">
    <property type="entry name" value="Peptidase_S8"/>
    <property type="match status" value="1"/>
</dbReference>
<dbReference type="Proteomes" id="UP000697710">
    <property type="component" value="Unassembled WGS sequence"/>
</dbReference>
<reference evidence="9" key="1">
    <citation type="submission" date="2020-04" db="EMBL/GenBank/DDBJ databases">
        <authorList>
            <person name="Zhang T."/>
        </authorList>
    </citation>
    <scope>NUCLEOTIDE SEQUENCE</scope>
    <source>
        <strain evidence="9">HKST-UBA01</strain>
    </source>
</reference>
<feature type="domain" description="Peptidase S8/S53" evidence="8">
    <location>
        <begin position="236"/>
        <end position="510"/>
    </location>
</feature>
<dbReference type="AlphaFoldDB" id="A0A956RQR8"/>
<dbReference type="InterPro" id="IPR015500">
    <property type="entry name" value="Peptidase_S8_subtilisin-rel"/>
</dbReference>
<dbReference type="PROSITE" id="PS00138">
    <property type="entry name" value="SUBTILASE_SER"/>
    <property type="match status" value="1"/>
</dbReference>
<evidence type="ECO:0000313" key="9">
    <source>
        <dbReference type="EMBL" id="MCA9729598.1"/>
    </source>
</evidence>
<dbReference type="InterPro" id="IPR036852">
    <property type="entry name" value="Peptidase_S8/S53_dom_sf"/>
</dbReference>
<dbReference type="Gene3D" id="3.40.50.200">
    <property type="entry name" value="Peptidase S8/S53 domain"/>
    <property type="match status" value="1"/>
</dbReference>
<protein>
    <submittedName>
        <fullName evidence="9">S8 family serine peptidase</fullName>
    </submittedName>
</protein>
<accession>A0A956RQR8</accession>
<dbReference type="PROSITE" id="PS51892">
    <property type="entry name" value="SUBTILASE"/>
    <property type="match status" value="1"/>
</dbReference>
<evidence type="ECO:0000256" key="4">
    <source>
        <dbReference type="ARBA" id="ARBA00022825"/>
    </source>
</evidence>
<evidence type="ECO:0000256" key="7">
    <source>
        <dbReference type="SAM" id="SignalP"/>
    </source>
</evidence>
<dbReference type="SUPFAM" id="SSF52743">
    <property type="entry name" value="Subtilisin-like"/>
    <property type="match status" value="1"/>
</dbReference>
<comment type="similarity">
    <text evidence="1 5 6">Belongs to the peptidase S8 family.</text>
</comment>
<keyword evidence="2 5" id="KW-0645">Protease</keyword>
<dbReference type="PANTHER" id="PTHR43399:SF4">
    <property type="entry name" value="CELL WALL-ASSOCIATED PROTEASE"/>
    <property type="match status" value="1"/>
</dbReference>
<evidence type="ECO:0000256" key="5">
    <source>
        <dbReference type="PROSITE-ProRule" id="PRU01240"/>
    </source>
</evidence>
<organism evidence="9 10">
    <name type="scientific">Eiseniibacteriota bacterium</name>
    <dbReference type="NCBI Taxonomy" id="2212470"/>
    <lineage>
        <taxon>Bacteria</taxon>
        <taxon>Candidatus Eiseniibacteriota</taxon>
    </lineage>
</organism>
<feature type="non-terminal residue" evidence="9">
    <location>
        <position position="546"/>
    </location>
</feature>
<dbReference type="InterPro" id="IPR000209">
    <property type="entry name" value="Peptidase_S8/S53_dom"/>
</dbReference>
<dbReference type="PRINTS" id="PR00723">
    <property type="entry name" value="SUBTILISIN"/>
</dbReference>
<dbReference type="GO" id="GO:0004252">
    <property type="term" value="F:serine-type endopeptidase activity"/>
    <property type="evidence" value="ECO:0007669"/>
    <property type="project" value="UniProtKB-UniRule"/>
</dbReference>
<dbReference type="InterPro" id="IPR051048">
    <property type="entry name" value="Peptidase_S8/S53_subtilisin"/>
</dbReference>
<dbReference type="InterPro" id="IPR023828">
    <property type="entry name" value="Peptidase_S8_Ser-AS"/>
</dbReference>
<dbReference type="InterPro" id="IPR023827">
    <property type="entry name" value="Peptidase_S8_Asp-AS"/>
</dbReference>
<evidence type="ECO:0000256" key="3">
    <source>
        <dbReference type="ARBA" id="ARBA00022801"/>
    </source>
</evidence>
<dbReference type="InterPro" id="IPR022398">
    <property type="entry name" value="Peptidase_S8_His-AS"/>
</dbReference>
<evidence type="ECO:0000259" key="8">
    <source>
        <dbReference type="Pfam" id="PF00082"/>
    </source>
</evidence>
<evidence type="ECO:0000256" key="1">
    <source>
        <dbReference type="ARBA" id="ARBA00011073"/>
    </source>
</evidence>
<reference evidence="9" key="2">
    <citation type="journal article" date="2021" name="Microbiome">
        <title>Successional dynamics and alternative stable states in a saline activated sludge microbial community over 9 years.</title>
        <authorList>
            <person name="Wang Y."/>
            <person name="Ye J."/>
            <person name="Ju F."/>
            <person name="Liu L."/>
            <person name="Boyd J.A."/>
            <person name="Deng Y."/>
            <person name="Parks D.H."/>
            <person name="Jiang X."/>
            <person name="Yin X."/>
            <person name="Woodcroft B.J."/>
            <person name="Tyson G.W."/>
            <person name="Hugenholtz P."/>
            <person name="Polz M.F."/>
            <person name="Zhang T."/>
        </authorList>
    </citation>
    <scope>NUCLEOTIDE SEQUENCE</scope>
    <source>
        <strain evidence="9">HKST-UBA01</strain>
    </source>
</reference>
<evidence type="ECO:0000313" key="10">
    <source>
        <dbReference type="Proteomes" id="UP000697710"/>
    </source>
</evidence>
<keyword evidence="3 5" id="KW-0378">Hydrolase</keyword>
<dbReference type="PROSITE" id="PS00136">
    <property type="entry name" value="SUBTILASE_ASP"/>
    <property type="match status" value="1"/>
</dbReference>
<gene>
    <name evidence="9" type="ORF">KC729_18060</name>
</gene>
<name>A0A956RQR8_UNCEI</name>